<accession>A0ABV2MDT5</accession>
<feature type="chain" id="PRO_5045060077" evidence="1">
    <location>
        <begin position="27"/>
        <end position="110"/>
    </location>
</feature>
<proteinExistence type="predicted"/>
<protein>
    <submittedName>
        <fullName evidence="2">ABC-type microcin C transport system duplicated ATPase subunit YejF</fullName>
    </submittedName>
</protein>
<dbReference type="EMBL" id="JBEPMY010000004">
    <property type="protein sequence ID" value="MET3754621.1"/>
    <property type="molecule type" value="Genomic_DNA"/>
</dbReference>
<evidence type="ECO:0000313" key="2">
    <source>
        <dbReference type="EMBL" id="MET3754621.1"/>
    </source>
</evidence>
<gene>
    <name evidence="2" type="ORF">ABID08_001978</name>
</gene>
<evidence type="ECO:0000256" key="1">
    <source>
        <dbReference type="SAM" id="SignalP"/>
    </source>
</evidence>
<name>A0ABV2MDT5_9HYPH</name>
<sequence length="110" mass="11748">MKHFSKGLFVGAVIGALTIAAPLSHAATPRDQLVIGTSLAQVLSLDPHQATEGKAVEIMSNLAVIAHMCDRVLIMKNGVFVDELTKADLQAGITHDAYARELFEASFMEA</sequence>
<keyword evidence="3" id="KW-1185">Reference proteome</keyword>
<evidence type="ECO:0000313" key="3">
    <source>
        <dbReference type="Proteomes" id="UP001549077"/>
    </source>
</evidence>
<keyword evidence="1" id="KW-0732">Signal</keyword>
<dbReference type="Proteomes" id="UP001549077">
    <property type="component" value="Unassembled WGS sequence"/>
</dbReference>
<comment type="caution">
    <text evidence="2">The sequence shown here is derived from an EMBL/GenBank/DDBJ whole genome shotgun (WGS) entry which is preliminary data.</text>
</comment>
<reference evidence="2 3" key="1">
    <citation type="submission" date="2024-06" db="EMBL/GenBank/DDBJ databases">
        <title>Genomic Encyclopedia of Type Strains, Phase IV (KMG-IV): sequencing the most valuable type-strain genomes for metagenomic binning, comparative biology and taxonomic classification.</title>
        <authorList>
            <person name="Goeker M."/>
        </authorList>
    </citation>
    <scope>NUCLEOTIDE SEQUENCE [LARGE SCALE GENOMIC DNA]</scope>
    <source>
        <strain evidence="2 3">DSM 29288</strain>
    </source>
</reference>
<feature type="signal peptide" evidence="1">
    <location>
        <begin position="1"/>
        <end position="26"/>
    </location>
</feature>
<organism evidence="2 3">
    <name type="scientific">Rhizobium binae</name>
    <dbReference type="NCBI Taxonomy" id="1138190"/>
    <lineage>
        <taxon>Bacteria</taxon>
        <taxon>Pseudomonadati</taxon>
        <taxon>Pseudomonadota</taxon>
        <taxon>Alphaproteobacteria</taxon>
        <taxon>Hyphomicrobiales</taxon>
        <taxon>Rhizobiaceae</taxon>
        <taxon>Rhizobium/Agrobacterium group</taxon>
        <taxon>Rhizobium</taxon>
    </lineage>
</organism>